<dbReference type="InterPro" id="IPR036291">
    <property type="entry name" value="NAD(P)-bd_dom_sf"/>
</dbReference>
<sequence length="268" mass="28033">MTNLEVWGSPITHSRSPELHGAAYRALGLTWDFARREVTEEGFSAALSASSVRGLAVTYPLKEAAFRAAAWRDSRAELTGVANTLFFGASDGLRGYNTDVAGMMSALREAGVTGPRSVRIVGAGATATSAVVAAAEMGAERIEMAARRPESAERLIDLGTRMGVAMSARAMDSVTDPVELTIATLPGGAVLPPGVVAGLSRSGGTLFDVAYSPWPSVLASAWVGEVHHGLGMLLHQAVIQVRIFVSGDPEMTLDDEPRLIAAMRAALG</sequence>
<comment type="caution">
    <text evidence="4">The sequence shown here is derived from an EMBL/GenBank/DDBJ whole genome shotgun (WGS) entry which is preliminary data.</text>
</comment>
<accession>A0ABS4ZE19</accession>
<evidence type="ECO:0000256" key="2">
    <source>
        <dbReference type="ARBA" id="ARBA00023141"/>
    </source>
</evidence>
<name>A0ABS4ZE19_9MICO</name>
<keyword evidence="2" id="KW-0028">Amino-acid biosynthesis</keyword>
<reference evidence="4 5" key="1">
    <citation type="submission" date="2021-03" db="EMBL/GenBank/DDBJ databases">
        <title>Sequencing the genomes of 1000 actinobacteria strains.</title>
        <authorList>
            <person name="Klenk H.-P."/>
        </authorList>
    </citation>
    <scope>NUCLEOTIDE SEQUENCE [LARGE SCALE GENOMIC DNA]</scope>
    <source>
        <strain evidence="4 5">DSM 24221</strain>
    </source>
</reference>
<dbReference type="InterPro" id="IPR022893">
    <property type="entry name" value="Shikimate_DH_fam"/>
</dbReference>
<evidence type="ECO:0000313" key="4">
    <source>
        <dbReference type="EMBL" id="MBP2435532.1"/>
    </source>
</evidence>
<dbReference type="Gene3D" id="3.40.50.720">
    <property type="entry name" value="NAD(P)-binding Rossmann-like Domain"/>
    <property type="match status" value="1"/>
</dbReference>
<proteinExistence type="predicted"/>
<protein>
    <submittedName>
        <fullName evidence="4">Shikimate dehydrogenase</fullName>
        <ecNumber evidence="4">1.1.1.25</ecNumber>
    </submittedName>
</protein>
<gene>
    <name evidence="4" type="ORF">JOF34_000118</name>
</gene>
<dbReference type="PANTHER" id="PTHR21089:SF1">
    <property type="entry name" value="BIFUNCTIONAL 3-DEHYDROQUINATE DEHYDRATASE_SHIKIMATE DEHYDROGENASE, CHLOROPLASTIC"/>
    <property type="match status" value="1"/>
</dbReference>
<keyword evidence="5" id="KW-1185">Reference proteome</keyword>
<keyword evidence="4" id="KW-0560">Oxidoreductase</keyword>
<dbReference type="EC" id="1.1.1.25" evidence="4"/>
<dbReference type="Gene3D" id="3.40.50.10860">
    <property type="entry name" value="Leucine Dehydrogenase, chain A, domain 1"/>
    <property type="match status" value="1"/>
</dbReference>
<feature type="domain" description="Shikimate dehydrogenase substrate binding N-terminal" evidence="3">
    <location>
        <begin position="6"/>
        <end position="85"/>
    </location>
</feature>
<dbReference type="PANTHER" id="PTHR21089">
    <property type="entry name" value="SHIKIMATE DEHYDROGENASE"/>
    <property type="match status" value="1"/>
</dbReference>
<dbReference type="EMBL" id="JAGIOL010000001">
    <property type="protein sequence ID" value="MBP2435532.1"/>
    <property type="molecule type" value="Genomic_DNA"/>
</dbReference>
<evidence type="ECO:0000313" key="5">
    <source>
        <dbReference type="Proteomes" id="UP001519362"/>
    </source>
</evidence>
<evidence type="ECO:0000256" key="1">
    <source>
        <dbReference type="ARBA" id="ARBA00004871"/>
    </source>
</evidence>
<organism evidence="4 5">
    <name type="scientific">Microbacterium amylolyticum</name>
    <dbReference type="NCBI Taxonomy" id="936337"/>
    <lineage>
        <taxon>Bacteria</taxon>
        <taxon>Bacillati</taxon>
        <taxon>Actinomycetota</taxon>
        <taxon>Actinomycetes</taxon>
        <taxon>Micrococcales</taxon>
        <taxon>Microbacteriaceae</taxon>
        <taxon>Microbacterium</taxon>
    </lineage>
</organism>
<evidence type="ECO:0000259" key="3">
    <source>
        <dbReference type="Pfam" id="PF08501"/>
    </source>
</evidence>
<dbReference type="GO" id="GO:0004764">
    <property type="term" value="F:shikimate 3-dehydrogenase (NADP+) activity"/>
    <property type="evidence" value="ECO:0007669"/>
    <property type="project" value="UniProtKB-EC"/>
</dbReference>
<dbReference type="SUPFAM" id="SSF53223">
    <property type="entry name" value="Aminoacid dehydrogenase-like, N-terminal domain"/>
    <property type="match status" value="1"/>
</dbReference>
<dbReference type="InterPro" id="IPR013708">
    <property type="entry name" value="Shikimate_DH-bd_N"/>
</dbReference>
<dbReference type="SUPFAM" id="SSF51735">
    <property type="entry name" value="NAD(P)-binding Rossmann-fold domains"/>
    <property type="match status" value="1"/>
</dbReference>
<dbReference type="RefSeq" id="WP_241245030.1">
    <property type="nucleotide sequence ID" value="NZ_CP049253.1"/>
</dbReference>
<comment type="pathway">
    <text evidence="1">Metabolic intermediate biosynthesis; chorismate biosynthesis; chorismate from D-erythrose 4-phosphate and phosphoenolpyruvate: step 4/7.</text>
</comment>
<dbReference type="Proteomes" id="UP001519362">
    <property type="component" value="Unassembled WGS sequence"/>
</dbReference>
<keyword evidence="2" id="KW-0057">Aromatic amino acid biosynthesis</keyword>
<dbReference type="InterPro" id="IPR046346">
    <property type="entry name" value="Aminoacid_DH-like_N_sf"/>
</dbReference>
<dbReference type="Pfam" id="PF08501">
    <property type="entry name" value="Shikimate_dh_N"/>
    <property type="match status" value="1"/>
</dbReference>